<reference evidence="2 3" key="1">
    <citation type="journal article" date="1992" name="Int. J. Syst. Bacteriol.">
        <title>Sphingobacterium antarcticus sp. nov. a Psychrotrophic Bacterium from the Soils of Schirmacher Oasis, Antarctica.</title>
        <authorList>
            <person name="Shivaji S."/>
            <person name="Ray M.K."/>
            <person name="Rao N.S."/>
            <person name="Saiserr L."/>
            <person name="Jagannadham M.V."/>
            <person name="Kumar G.S."/>
            <person name="Reddy G."/>
            <person name="Bhargava P.M."/>
        </authorList>
    </citation>
    <scope>NUCLEOTIDE SEQUENCE [LARGE SCALE GENOMIC DNA]</scope>
    <source>
        <strain evidence="2 3">4BY</strain>
    </source>
</reference>
<dbReference type="AlphaFoldDB" id="A0A081PM83"/>
<proteinExistence type="predicted"/>
<feature type="transmembrane region" description="Helical" evidence="1">
    <location>
        <begin position="6"/>
        <end position="26"/>
    </location>
</feature>
<dbReference type="eggNOG" id="ENOG5032RMQ">
    <property type="taxonomic scope" value="Bacteria"/>
</dbReference>
<keyword evidence="1" id="KW-0472">Membrane</keyword>
<dbReference type="RefSeq" id="WP_037437591.1">
    <property type="nucleotide sequence ID" value="NZ_JNFF01000001.1"/>
</dbReference>
<protein>
    <submittedName>
        <fullName evidence="2">Membrane protein</fullName>
    </submittedName>
</protein>
<sequence>MKYWKIVFRPLPATAMAIYPFILFKSRNQIDNPLLINHEMIHFRQQLELLILPFYLLYLIFYLINLAKSGNHDQAYRQSCFEQEAYANEQNFNYLKVRKSYAWLKFLFNSRHQ</sequence>
<feature type="transmembrane region" description="Helical" evidence="1">
    <location>
        <begin position="47"/>
        <end position="64"/>
    </location>
</feature>
<organism evidence="2 3">
    <name type="scientific">Pedobacter antarcticus 4BY</name>
    <dbReference type="NCBI Taxonomy" id="1358423"/>
    <lineage>
        <taxon>Bacteria</taxon>
        <taxon>Pseudomonadati</taxon>
        <taxon>Bacteroidota</taxon>
        <taxon>Sphingobacteriia</taxon>
        <taxon>Sphingobacteriales</taxon>
        <taxon>Sphingobacteriaceae</taxon>
        <taxon>Pedobacter</taxon>
    </lineage>
</organism>
<dbReference type="OrthoDB" id="1027344at2"/>
<dbReference type="EMBL" id="JNFF01000001">
    <property type="protein sequence ID" value="KEQ31806.1"/>
    <property type="molecule type" value="Genomic_DNA"/>
</dbReference>
<name>A0A081PM83_9SPHI</name>
<gene>
    <name evidence="2" type="ORF">N180_12130</name>
</gene>
<evidence type="ECO:0000256" key="1">
    <source>
        <dbReference type="SAM" id="Phobius"/>
    </source>
</evidence>
<comment type="caution">
    <text evidence="2">The sequence shown here is derived from an EMBL/GenBank/DDBJ whole genome shotgun (WGS) entry which is preliminary data.</text>
</comment>
<evidence type="ECO:0000313" key="3">
    <source>
        <dbReference type="Proteomes" id="UP000028007"/>
    </source>
</evidence>
<keyword evidence="1" id="KW-0812">Transmembrane</keyword>
<keyword evidence="3" id="KW-1185">Reference proteome</keyword>
<evidence type="ECO:0000313" key="2">
    <source>
        <dbReference type="EMBL" id="KEQ31806.1"/>
    </source>
</evidence>
<keyword evidence="1" id="KW-1133">Transmembrane helix</keyword>
<dbReference type="Proteomes" id="UP000028007">
    <property type="component" value="Unassembled WGS sequence"/>
</dbReference>
<accession>A0A081PM83</accession>